<evidence type="ECO:0000313" key="3">
    <source>
        <dbReference type="Proteomes" id="UP000807159"/>
    </source>
</evidence>
<evidence type="ECO:0000313" key="2">
    <source>
        <dbReference type="EMBL" id="KAH8517404.1"/>
    </source>
</evidence>
<sequence length="109" mass="12075">DSIKELITADDRSSDTDSNTVDTSGVGESQPYTNTEVEFQEPLKRFLDGNWQTGNSPNSSTISVDILFPETLKNYVMLPDYDGGMDQQLPHKLSHTEEHHSGNGCNNLT</sequence>
<feature type="non-terminal residue" evidence="2">
    <location>
        <position position="109"/>
    </location>
</feature>
<organism evidence="2 3">
    <name type="scientific">Populus deltoides</name>
    <name type="common">Eastern poplar</name>
    <name type="synonym">Eastern cottonwood</name>
    <dbReference type="NCBI Taxonomy" id="3696"/>
    <lineage>
        <taxon>Eukaryota</taxon>
        <taxon>Viridiplantae</taxon>
        <taxon>Streptophyta</taxon>
        <taxon>Embryophyta</taxon>
        <taxon>Tracheophyta</taxon>
        <taxon>Spermatophyta</taxon>
        <taxon>Magnoliopsida</taxon>
        <taxon>eudicotyledons</taxon>
        <taxon>Gunneridae</taxon>
        <taxon>Pentapetalae</taxon>
        <taxon>rosids</taxon>
        <taxon>fabids</taxon>
        <taxon>Malpighiales</taxon>
        <taxon>Salicaceae</taxon>
        <taxon>Saliceae</taxon>
        <taxon>Populus</taxon>
    </lineage>
</organism>
<dbReference type="Proteomes" id="UP000807159">
    <property type="component" value="Chromosome 2"/>
</dbReference>
<dbReference type="AlphaFoldDB" id="A0A8T2ZIK3"/>
<comment type="caution">
    <text evidence="2">The sequence shown here is derived from an EMBL/GenBank/DDBJ whole genome shotgun (WGS) entry which is preliminary data.</text>
</comment>
<name>A0A8T2ZIK3_POPDE</name>
<protein>
    <submittedName>
        <fullName evidence="2">Uncharacterized protein</fullName>
    </submittedName>
</protein>
<reference evidence="2" key="1">
    <citation type="journal article" date="2021" name="J. Hered.">
        <title>Genome Assembly of Salicaceae Populus deltoides (Eastern Cottonwood) I-69 Based on Nanopore Sequencing and Hi-C Technologies.</title>
        <authorList>
            <person name="Bai S."/>
            <person name="Wu H."/>
            <person name="Zhang J."/>
            <person name="Pan Z."/>
            <person name="Zhao W."/>
            <person name="Li Z."/>
            <person name="Tong C."/>
        </authorList>
    </citation>
    <scope>NUCLEOTIDE SEQUENCE</scope>
    <source>
        <tissue evidence="2">Leaf</tissue>
    </source>
</reference>
<feature type="region of interest" description="Disordered" evidence="1">
    <location>
        <begin position="87"/>
        <end position="109"/>
    </location>
</feature>
<evidence type="ECO:0000256" key="1">
    <source>
        <dbReference type="SAM" id="MobiDB-lite"/>
    </source>
</evidence>
<gene>
    <name evidence="2" type="ORF">H0E87_005370</name>
</gene>
<accession>A0A8T2ZIK3</accession>
<feature type="compositionally biased region" description="Basic and acidic residues" evidence="1">
    <location>
        <begin position="1"/>
        <end position="15"/>
    </location>
</feature>
<feature type="region of interest" description="Disordered" evidence="1">
    <location>
        <begin position="1"/>
        <end position="34"/>
    </location>
</feature>
<keyword evidence="3" id="KW-1185">Reference proteome</keyword>
<dbReference type="EMBL" id="JACEGQ020000002">
    <property type="protein sequence ID" value="KAH8517404.1"/>
    <property type="molecule type" value="Genomic_DNA"/>
</dbReference>
<feature type="non-terminal residue" evidence="2">
    <location>
        <position position="1"/>
    </location>
</feature>
<proteinExistence type="predicted"/>